<organism evidence="8 9">
    <name type="scientific">Fontibacillus phaseoli</name>
    <dbReference type="NCBI Taxonomy" id="1416533"/>
    <lineage>
        <taxon>Bacteria</taxon>
        <taxon>Bacillati</taxon>
        <taxon>Bacillota</taxon>
        <taxon>Bacilli</taxon>
        <taxon>Bacillales</taxon>
        <taxon>Paenibacillaceae</taxon>
        <taxon>Fontibacillus</taxon>
    </lineage>
</organism>
<keyword evidence="2" id="KW-0813">Transport</keyword>
<keyword evidence="4 6" id="KW-1133">Transmembrane helix</keyword>
<evidence type="ECO:0000256" key="2">
    <source>
        <dbReference type="ARBA" id="ARBA00022448"/>
    </source>
</evidence>
<accession>A0A369BQ12</accession>
<dbReference type="PANTHER" id="PTHR42718">
    <property type="entry name" value="MAJOR FACILITATOR SUPERFAMILY MULTIDRUG TRANSPORTER MFSC"/>
    <property type="match status" value="1"/>
</dbReference>
<proteinExistence type="predicted"/>
<evidence type="ECO:0000259" key="7">
    <source>
        <dbReference type="PROSITE" id="PS50850"/>
    </source>
</evidence>
<dbReference type="PANTHER" id="PTHR42718:SF9">
    <property type="entry name" value="MAJOR FACILITATOR SUPERFAMILY MULTIDRUG TRANSPORTER MFSC"/>
    <property type="match status" value="1"/>
</dbReference>
<evidence type="ECO:0000256" key="5">
    <source>
        <dbReference type="ARBA" id="ARBA00023136"/>
    </source>
</evidence>
<protein>
    <submittedName>
        <fullName evidence="8">MFS transporter</fullName>
    </submittedName>
</protein>
<dbReference type="InterPro" id="IPR036259">
    <property type="entry name" value="MFS_trans_sf"/>
</dbReference>
<evidence type="ECO:0000313" key="8">
    <source>
        <dbReference type="EMBL" id="RCX23719.1"/>
    </source>
</evidence>
<evidence type="ECO:0000313" key="9">
    <source>
        <dbReference type="Proteomes" id="UP000253090"/>
    </source>
</evidence>
<feature type="domain" description="Major facilitator superfamily (MFS) profile" evidence="7">
    <location>
        <begin position="1"/>
        <end position="183"/>
    </location>
</feature>
<keyword evidence="9" id="KW-1185">Reference proteome</keyword>
<dbReference type="Pfam" id="PF07690">
    <property type="entry name" value="MFS_1"/>
    <property type="match status" value="1"/>
</dbReference>
<dbReference type="InterPro" id="IPR020846">
    <property type="entry name" value="MFS_dom"/>
</dbReference>
<dbReference type="GO" id="GO:0022857">
    <property type="term" value="F:transmembrane transporter activity"/>
    <property type="evidence" value="ECO:0007669"/>
    <property type="project" value="InterPro"/>
</dbReference>
<sequence length="196" mass="21087">MAGVELLLPIYAQNVREMMLRESGLLLLPGALLMGVSGVISGKIYDNFGGRYLIRIGFLWIAVVLSFLTMVLTARASYFLLMGIYAMLMTGVGFMMTPITALAMASLPSSMMNYASSMTTTIHTLGMSMGGALLITLMTITADYSSVSFSVNMLKGFQASFWALTVIAAGGFFLSFFVPYNQGSAQPLVSESRQAS</sequence>
<feature type="transmembrane region" description="Helical" evidence="6">
    <location>
        <begin position="52"/>
        <end position="72"/>
    </location>
</feature>
<feature type="transmembrane region" description="Helical" evidence="6">
    <location>
        <begin position="78"/>
        <end position="104"/>
    </location>
</feature>
<keyword evidence="3 6" id="KW-0812">Transmembrane</keyword>
<name>A0A369BQ12_9BACL</name>
<gene>
    <name evidence="8" type="ORF">DFP94_1011321</name>
</gene>
<dbReference type="EMBL" id="QPJW01000001">
    <property type="protein sequence ID" value="RCX23719.1"/>
    <property type="molecule type" value="Genomic_DNA"/>
</dbReference>
<dbReference type="PROSITE" id="PS50850">
    <property type="entry name" value="MFS"/>
    <property type="match status" value="1"/>
</dbReference>
<evidence type="ECO:0000256" key="6">
    <source>
        <dbReference type="SAM" id="Phobius"/>
    </source>
</evidence>
<evidence type="ECO:0000256" key="3">
    <source>
        <dbReference type="ARBA" id="ARBA00022692"/>
    </source>
</evidence>
<evidence type="ECO:0000256" key="1">
    <source>
        <dbReference type="ARBA" id="ARBA00004651"/>
    </source>
</evidence>
<dbReference type="Proteomes" id="UP000253090">
    <property type="component" value="Unassembled WGS sequence"/>
</dbReference>
<dbReference type="SUPFAM" id="SSF103473">
    <property type="entry name" value="MFS general substrate transporter"/>
    <property type="match status" value="1"/>
</dbReference>
<dbReference type="AlphaFoldDB" id="A0A369BQ12"/>
<dbReference type="OrthoDB" id="9816041at2"/>
<reference evidence="8 9" key="1">
    <citation type="submission" date="2018-07" db="EMBL/GenBank/DDBJ databases">
        <title>Genomic Encyclopedia of Type Strains, Phase III (KMG-III): the genomes of soil and plant-associated and newly described type strains.</title>
        <authorList>
            <person name="Whitman W."/>
        </authorList>
    </citation>
    <scope>NUCLEOTIDE SEQUENCE [LARGE SCALE GENOMIC DNA]</scope>
    <source>
        <strain evidence="8 9">CECT 8333</strain>
    </source>
</reference>
<keyword evidence="5 6" id="KW-0472">Membrane</keyword>
<dbReference type="InterPro" id="IPR011701">
    <property type="entry name" value="MFS"/>
</dbReference>
<comment type="subcellular location">
    <subcellularLocation>
        <location evidence="1">Cell membrane</location>
        <topology evidence="1">Multi-pass membrane protein</topology>
    </subcellularLocation>
</comment>
<dbReference type="GO" id="GO:0005886">
    <property type="term" value="C:plasma membrane"/>
    <property type="evidence" value="ECO:0007669"/>
    <property type="project" value="UniProtKB-SubCell"/>
</dbReference>
<feature type="transmembrane region" description="Helical" evidence="6">
    <location>
        <begin position="125"/>
        <end position="147"/>
    </location>
</feature>
<dbReference type="Gene3D" id="1.20.1250.20">
    <property type="entry name" value="MFS general substrate transporter like domains"/>
    <property type="match status" value="1"/>
</dbReference>
<comment type="caution">
    <text evidence="8">The sequence shown here is derived from an EMBL/GenBank/DDBJ whole genome shotgun (WGS) entry which is preliminary data.</text>
</comment>
<evidence type="ECO:0000256" key="4">
    <source>
        <dbReference type="ARBA" id="ARBA00022989"/>
    </source>
</evidence>
<feature type="transmembrane region" description="Helical" evidence="6">
    <location>
        <begin position="25"/>
        <end position="45"/>
    </location>
</feature>
<feature type="transmembrane region" description="Helical" evidence="6">
    <location>
        <begin position="159"/>
        <end position="178"/>
    </location>
</feature>